<evidence type="ECO:0000313" key="3">
    <source>
        <dbReference type="Proteomes" id="UP000028990"/>
    </source>
</evidence>
<dbReference type="GO" id="GO:0030425">
    <property type="term" value="C:dendrite"/>
    <property type="evidence" value="ECO:0007669"/>
    <property type="project" value="TreeGrafter"/>
</dbReference>
<keyword evidence="3" id="KW-1185">Reference proteome</keyword>
<evidence type="ECO:0000313" key="2">
    <source>
        <dbReference type="EMBL" id="KFO33007.1"/>
    </source>
</evidence>
<dbReference type="InterPro" id="IPR028107">
    <property type="entry name" value="Spatacsin_C_dom"/>
</dbReference>
<dbReference type="PANTHER" id="PTHR13650:SF0">
    <property type="entry name" value="SPATACSIN"/>
    <property type="match status" value="1"/>
</dbReference>
<feature type="domain" description="Spatacsin C-terminal" evidence="1">
    <location>
        <begin position="2355"/>
        <end position="2647"/>
    </location>
</feature>
<proteinExistence type="predicted"/>
<dbReference type="GO" id="GO:0007409">
    <property type="term" value="P:axonogenesis"/>
    <property type="evidence" value="ECO:0007669"/>
    <property type="project" value="TreeGrafter"/>
</dbReference>
<protein>
    <submittedName>
        <fullName evidence="2">Spatacsin</fullName>
    </submittedName>
</protein>
<dbReference type="GO" id="GO:0048489">
    <property type="term" value="P:synaptic vesicle transport"/>
    <property type="evidence" value="ECO:0007669"/>
    <property type="project" value="TreeGrafter"/>
</dbReference>
<dbReference type="STRING" id="885580.ENSFDAP00000009255"/>
<reference evidence="2 3" key="1">
    <citation type="submission" date="2013-11" db="EMBL/GenBank/DDBJ databases">
        <title>The Damaraland mole rat (Fukomys damarensis) genome and evolution of African mole rats.</title>
        <authorList>
            <person name="Gladyshev V.N."/>
            <person name="Fang X."/>
        </authorList>
    </citation>
    <scope>NUCLEOTIDE SEQUENCE [LARGE SCALE GENOMIC DNA]</scope>
    <source>
        <tissue evidence="2">Liver</tissue>
    </source>
</reference>
<sequence>MLHDQVPEDHKLKSLSCSPGLKTPGVLGMSPASLHFVWQHQRILQQQQQSQTPSPTAKKTWFQQPDPYANIMTRKEKEWVIKVLIAQLQSKNPHLDDYYYQKYYEKLEKEANEELRGQRNRVRSPKLVTPYIQKAETYESVVRIEGSLGQVAVSTCFSPRRAIDAVSHGTQEQMFLQLLEIEEGQKGLPQTCHSGQQNNQIEKLFQALKTQEQSNLEETADSFLQVLSVRKGKTLVARLLPFLLPDQAVSLLVIVTQHLPLLIRRDGTDQFGISLLYALLSHGEQLVSLDSSLKEPNKDHTAWTDMVVLIAQEIARMPIAFLAEPLTVPSNLLPLFCRLMDKQLVQQLETRMEFMWEDSDNSSTPTHKPKLLALSENYELLIYEFNLKDGRCDAAVLYSCSVKTLQKLIEDQDINFSLLSLRILSFHSNTSLLFINKCIILHVVFPEGDAEIRALCCFTLPLPAQTIDTIIDSQVCRGILFVLSSLSWIHIFDTVDGTYVAYVDLTLHQEDMYNKQQQTPANFTSMEVSPDLDVIVIVSSPNSAVALNLNLYFRQHPGYLLCERTLEDLPVQGPKGIDEDDPINSVHSLKLTKFSFQVDRSWNAQLLALNERIKSSKLEISSCDPWFQDILHLESPTSGNHGTGVPSWVFISQDIMWDQYNLPQRDHARTNDPGRSLKIMHLHEQEELAELKCVSVTGFTALFIWAVETSDKYTILLWDLETQALQCFSLGQKCIPVNSSGDQRLCFVLTENGLCLILFGLTQEEFLSRLMIHGSASIVDSLCHLNGWGRCSIPIHALEAGIENRQLDTVDFFLKSKGNLFAASSESSVPDRFDHFPSQLYLKNVEELTPALDLLCSAIKENDSETQSKQFSEQLLTLTLSFLNKQIKELFIHTEELDEHLQKGVNILTNYINELRTFMIKFPWKLTDTMDEYDVDENIPAVKESTVWEKLSFEEVIASAILNNKIPEAQTFFRMNNHSAQRLEELIRIGLDLVFVNLKNSNIKEASELLKNMGFDVKDQLLKICFYTTDKNIQNFLVEILKENNYLSEKEKRTIDFVHQVEKFYSGYLQENMQIQFFPRYWIKEQDFFKYKSVLDSFLKYHKDEFNKQDHKIALNWAQWWDQPTQEYILLPRISPEEYKSYSPETLWRYLTARHDWLSITLWIGEFQTQKNYVSLQQHKWPPLTGDVIDQNTCCNNYMKNAVLDKLARNGIFLASELEDFELLLLRLSRIGGVIQDALPVQNYKTKEGWDFHSHFILYCLEHSLQHLLYVYLDYYELNPENCPFLGKKELHEAYPWFEFLVQCQQVSSNLTDPKLIFQASLANAQILIPTNQASVSSMLLEGHTLLALATTMYAPGRASQVVQNENCLKKVDPQLLRMALTPYPKLKAALFPQCTAPSVLPPDITLYHLIQSLSPFDPSRLFGWQSTNTLAIGDALSHLPHFSSPCLVNKYAVVERLNFAYYLHHGRPSFAFGTFLVQELIKSKTPKKLIQQAGKEAYILGLSSFHIPSIGAACVCFLELLGLDSLKLRVDMKVANIILSYKCRNEDTQYSFIQETLVEKLSKLPDNEKAATEELLVLLEEGTWHSIQHQEIKRLSSESENQWALVVQFSRLHNMKLSTSYLRECAKANDWLQFLIHSQLHNYQPEEVKSLLQCFSPVLQDHLQLAFENLPSVSNCRMDSGQVSTEFPQELQRNKEEMINFFEVLLLCSAQPDSWRWLLVEAVRQKAPVLSVLASCLQAASTVPCLCVWIITSVEDSVATEVRNHIPGLTENCTWDLEDLSIVWRALLTRQKSRTLIRGFQLFFKDSPLLLMMEVYELCMFFKNYKEATAKLLEFQKTLESLDTATTGVHPALPVAWMRDQVCFLLKLMPQQCQTQYELEKLLQLFVGAEHLFSDDPDIKKLCVLSQILKDTSIPIDHTIITSYSPEKFQHECRSILERLQTDGQFALARRIAELAELPVDNLVIEEITQEMQALKHIEQWSLKQARIDFWRKCHENFKKNSISNKAASSFFFSQAHMACDHSAGRGNTEERHLLLTLAGHWLAQEDPVPLDELEELEKQIWVCRITQHTLRGQRQEAEPRFSPQISTSGELSFDSLASEFSFCKLAALNTPKYLELDGLPNTGTCESRLDRKELASLNFLVERLLDDGHVHEASRVCRYFHLYNRDVALVLHCQALASGEANVDDLHPEIRALLQSAELCEEEDPDIPGKVQSASSTDSQSFMMASPSDEVVMNLETLTSKCLYGKNYCRQILCLYELAKELGCSYTDVAAQGGKALLHAILASQQPDRCRRAQAFISTQGLPPDIVAELVAEEVMQELLTPSEGTGHKQVCSPAEESQTFLQLTALCQDHTLVGMKLLDKISSVPHGHLSCTTELLILAHHCFTLTCHMEGIMRVLQAARMLTDNHLAPKEEYGLAVRLLTGIGRYNEMTYIFDLLHQKHYFEVLMRKKLDTNGTLKTALLDYIKRCRPGDSEKHNMIALCFSMCREIGENHEAAACIQLKLIECQAWEDNLKDERKLKQLLLKALTLMLDAAESYAKDSCVRQALHCHRLTKLITLQIHFLNTGYNTMVINLGRHKLMDCIMALPRFYQASIVAEAYDFVPEWAEILYQQVILKGDFNYLEEFKQQRLLRPSVFEEISKKYKQHQPTDVVTENLKKLLSYCEDIYLYYKLAYEHKFYEIVNVLLKDPQTGCCLKDMLAG</sequence>
<dbReference type="Proteomes" id="UP000028990">
    <property type="component" value="Unassembled WGS sequence"/>
</dbReference>
<dbReference type="GO" id="GO:0005737">
    <property type="term" value="C:cytoplasm"/>
    <property type="evidence" value="ECO:0007669"/>
    <property type="project" value="TreeGrafter"/>
</dbReference>
<organism evidence="2 3">
    <name type="scientific">Fukomys damarensis</name>
    <name type="common">Damaraland mole rat</name>
    <name type="synonym">Cryptomys damarensis</name>
    <dbReference type="NCBI Taxonomy" id="885580"/>
    <lineage>
        <taxon>Eukaryota</taxon>
        <taxon>Metazoa</taxon>
        <taxon>Chordata</taxon>
        <taxon>Craniata</taxon>
        <taxon>Vertebrata</taxon>
        <taxon>Euteleostomi</taxon>
        <taxon>Mammalia</taxon>
        <taxon>Eutheria</taxon>
        <taxon>Euarchontoglires</taxon>
        <taxon>Glires</taxon>
        <taxon>Rodentia</taxon>
        <taxon>Hystricomorpha</taxon>
        <taxon>Bathyergidae</taxon>
        <taxon>Fukomys</taxon>
    </lineage>
</organism>
<dbReference type="InterPro" id="IPR028103">
    <property type="entry name" value="Spatacsin"/>
</dbReference>
<dbReference type="eggNOG" id="KOG1884">
    <property type="taxonomic scope" value="Eukaryota"/>
</dbReference>
<name>A0A091DPJ6_FUKDA</name>
<dbReference type="GO" id="GO:0030424">
    <property type="term" value="C:axon"/>
    <property type="evidence" value="ECO:0007669"/>
    <property type="project" value="TreeGrafter"/>
</dbReference>
<dbReference type="GO" id="GO:0045202">
    <property type="term" value="C:synapse"/>
    <property type="evidence" value="ECO:0007669"/>
    <property type="project" value="TreeGrafter"/>
</dbReference>
<gene>
    <name evidence="2" type="ORF">H920_05623</name>
</gene>
<dbReference type="PANTHER" id="PTHR13650">
    <property type="entry name" value="SPATACSIN"/>
    <property type="match status" value="1"/>
</dbReference>
<dbReference type="Pfam" id="PF14649">
    <property type="entry name" value="Spatacsin_C"/>
    <property type="match status" value="1"/>
</dbReference>
<evidence type="ECO:0000259" key="1">
    <source>
        <dbReference type="Pfam" id="PF14649"/>
    </source>
</evidence>
<dbReference type="EMBL" id="KN122106">
    <property type="protein sequence ID" value="KFO33007.1"/>
    <property type="molecule type" value="Genomic_DNA"/>
</dbReference>
<dbReference type="GO" id="GO:0008088">
    <property type="term" value="P:axo-dendritic transport"/>
    <property type="evidence" value="ECO:0007669"/>
    <property type="project" value="TreeGrafter"/>
</dbReference>
<dbReference type="GO" id="GO:0007268">
    <property type="term" value="P:chemical synaptic transmission"/>
    <property type="evidence" value="ECO:0007669"/>
    <property type="project" value="TreeGrafter"/>
</dbReference>
<accession>A0A091DPJ6</accession>